<evidence type="ECO:0000313" key="13">
    <source>
        <dbReference type="EMBL" id="SDC35576.1"/>
    </source>
</evidence>
<evidence type="ECO:0000256" key="10">
    <source>
        <dbReference type="ARBA" id="ARBA00048968"/>
    </source>
</evidence>
<keyword evidence="6" id="KW-0479">Metal-binding</keyword>
<evidence type="ECO:0000256" key="2">
    <source>
        <dbReference type="ARBA" id="ARBA00001947"/>
    </source>
</evidence>
<reference evidence="14" key="1">
    <citation type="submission" date="2016-09" db="EMBL/GenBank/DDBJ databases">
        <authorList>
            <person name="Varghese N."/>
            <person name="Submissions S."/>
        </authorList>
    </citation>
    <scope>NUCLEOTIDE SEQUENCE [LARGE SCALE GENOMIC DNA]</scope>
    <source>
        <strain evidence="14">25nlg</strain>
    </source>
</reference>
<dbReference type="PANTHER" id="PTHR30616">
    <property type="entry name" value="UNCHARACTERIZED PROTEIN YFIH"/>
    <property type="match status" value="1"/>
</dbReference>
<accession>A0A1G6KYY9</accession>
<dbReference type="GO" id="GO:0016787">
    <property type="term" value="F:hydrolase activity"/>
    <property type="evidence" value="ECO:0007669"/>
    <property type="project" value="UniProtKB-KW"/>
</dbReference>
<evidence type="ECO:0000256" key="12">
    <source>
        <dbReference type="RuleBase" id="RU361274"/>
    </source>
</evidence>
<dbReference type="GO" id="GO:0005507">
    <property type="term" value="F:copper ion binding"/>
    <property type="evidence" value="ECO:0007669"/>
    <property type="project" value="TreeGrafter"/>
</dbReference>
<name>A0A1G6KYY9_9BACI</name>
<evidence type="ECO:0000256" key="6">
    <source>
        <dbReference type="ARBA" id="ARBA00022723"/>
    </source>
</evidence>
<dbReference type="OrthoDB" id="4279at2"/>
<evidence type="ECO:0000256" key="11">
    <source>
        <dbReference type="ARBA" id="ARBA00049893"/>
    </source>
</evidence>
<dbReference type="RefSeq" id="WP_090775990.1">
    <property type="nucleotide sequence ID" value="NZ_FMYM01000007.1"/>
</dbReference>
<keyword evidence="8" id="KW-0862">Zinc</keyword>
<sequence length="271" mass="30291">MWKEISTRFLEASTLTTLMPHLVAGFTTREGGVSELPYATCNLGFHVHDDAAAVIRNRERLASDLAFPLDCWVGSEQVHETTIRYVTNKDKGRGAYSLSDALPATDGLYTNESGILLTSLYADCTPLYFVAPRARLIGLCHAGWRGTVQQIGQKLVSLWQTKHHVPIEDIHVFIGPCISGHKYEVDQAVIDRVTAIVPVGAVPPYQQVREGHYTLDLRMLHQQLFQAAGLCMTQIYTAPECTYIDPRFFSYRREKGQTGRMMSVIGMRSGK</sequence>
<dbReference type="Gene3D" id="3.60.140.10">
    <property type="entry name" value="CNF1/YfiH-like putative cysteine hydrolases"/>
    <property type="match status" value="1"/>
</dbReference>
<dbReference type="PANTHER" id="PTHR30616:SF2">
    <property type="entry name" value="PURINE NUCLEOSIDE PHOSPHORYLASE LACC1"/>
    <property type="match status" value="1"/>
</dbReference>
<gene>
    <name evidence="13" type="ORF">SAMN05421737_107185</name>
</gene>
<dbReference type="Pfam" id="PF02578">
    <property type="entry name" value="Cu-oxidase_4"/>
    <property type="match status" value="1"/>
</dbReference>
<dbReference type="InterPro" id="IPR003730">
    <property type="entry name" value="Cu_polyphenol_OxRdtase"/>
</dbReference>
<protein>
    <recommendedName>
        <fullName evidence="12">Purine nucleoside phosphorylase</fullName>
    </recommendedName>
</protein>
<keyword evidence="14" id="KW-1185">Reference proteome</keyword>
<keyword evidence="7" id="KW-0378">Hydrolase</keyword>
<proteinExistence type="inferred from homology"/>
<keyword evidence="5" id="KW-0808">Transferase</keyword>
<evidence type="ECO:0000256" key="3">
    <source>
        <dbReference type="ARBA" id="ARBA00003215"/>
    </source>
</evidence>
<dbReference type="STRING" id="1464122.SAMN05421737_107185"/>
<dbReference type="InterPro" id="IPR038371">
    <property type="entry name" value="Cu_polyphenol_OxRdtase_sf"/>
</dbReference>
<evidence type="ECO:0000256" key="8">
    <source>
        <dbReference type="ARBA" id="ARBA00022833"/>
    </source>
</evidence>
<comment type="catalytic activity">
    <reaction evidence="9">
        <text>adenosine + H2O + H(+) = inosine + NH4(+)</text>
        <dbReference type="Rhea" id="RHEA:24408"/>
        <dbReference type="ChEBI" id="CHEBI:15377"/>
        <dbReference type="ChEBI" id="CHEBI:15378"/>
        <dbReference type="ChEBI" id="CHEBI:16335"/>
        <dbReference type="ChEBI" id="CHEBI:17596"/>
        <dbReference type="ChEBI" id="CHEBI:28938"/>
        <dbReference type="EC" id="3.5.4.4"/>
    </reaction>
    <physiologicalReaction direction="left-to-right" evidence="9">
        <dbReference type="Rhea" id="RHEA:24409"/>
    </physiologicalReaction>
</comment>
<comment type="catalytic activity">
    <reaction evidence="10">
        <text>adenosine + phosphate = alpha-D-ribose 1-phosphate + adenine</text>
        <dbReference type="Rhea" id="RHEA:27642"/>
        <dbReference type="ChEBI" id="CHEBI:16335"/>
        <dbReference type="ChEBI" id="CHEBI:16708"/>
        <dbReference type="ChEBI" id="CHEBI:43474"/>
        <dbReference type="ChEBI" id="CHEBI:57720"/>
        <dbReference type="EC" id="2.4.2.1"/>
    </reaction>
    <physiologicalReaction direction="left-to-right" evidence="10">
        <dbReference type="Rhea" id="RHEA:27643"/>
    </physiologicalReaction>
</comment>
<comment type="catalytic activity">
    <reaction evidence="1">
        <text>inosine + phosphate = alpha-D-ribose 1-phosphate + hypoxanthine</text>
        <dbReference type="Rhea" id="RHEA:27646"/>
        <dbReference type="ChEBI" id="CHEBI:17368"/>
        <dbReference type="ChEBI" id="CHEBI:17596"/>
        <dbReference type="ChEBI" id="CHEBI:43474"/>
        <dbReference type="ChEBI" id="CHEBI:57720"/>
        <dbReference type="EC" id="2.4.2.1"/>
    </reaction>
    <physiologicalReaction direction="left-to-right" evidence="1">
        <dbReference type="Rhea" id="RHEA:27647"/>
    </physiologicalReaction>
</comment>
<dbReference type="GO" id="GO:0017061">
    <property type="term" value="F:S-methyl-5-thioadenosine phosphorylase activity"/>
    <property type="evidence" value="ECO:0007669"/>
    <property type="project" value="UniProtKB-EC"/>
</dbReference>
<dbReference type="AlphaFoldDB" id="A0A1G6KYY9"/>
<evidence type="ECO:0000256" key="5">
    <source>
        <dbReference type="ARBA" id="ARBA00022679"/>
    </source>
</evidence>
<dbReference type="SUPFAM" id="SSF64438">
    <property type="entry name" value="CNF1/YfiH-like putative cysteine hydrolases"/>
    <property type="match status" value="1"/>
</dbReference>
<comment type="catalytic activity">
    <reaction evidence="11">
        <text>S-methyl-5'-thioadenosine + phosphate = 5-(methylsulfanyl)-alpha-D-ribose 1-phosphate + adenine</text>
        <dbReference type="Rhea" id="RHEA:11852"/>
        <dbReference type="ChEBI" id="CHEBI:16708"/>
        <dbReference type="ChEBI" id="CHEBI:17509"/>
        <dbReference type="ChEBI" id="CHEBI:43474"/>
        <dbReference type="ChEBI" id="CHEBI:58533"/>
        <dbReference type="EC" id="2.4.2.28"/>
    </reaction>
    <physiologicalReaction direction="left-to-right" evidence="11">
        <dbReference type="Rhea" id="RHEA:11853"/>
    </physiologicalReaction>
</comment>
<evidence type="ECO:0000256" key="9">
    <source>
        <dbReference type="ARBA" id="ARBA00047989"/>
    </source>
</evidence>
<organism evidence="13 14">
    <name type="scientific">Shouchella lonarensis</name>
    <dbReference type="NCBI Taxonomy" id="1464122"/>
    <lineage>
        <taxon>Bacteria</taxon>
        <taxon>Bacillati</taxon>
        <taxon>Bacillota</taxon>
        <taxon>Bacilli</taxon>
        <taxon>Bacillales</taxon>
        <taxon>Bacillaceae</taxon>
        <taxon>Shouchella</taxon>
    </lineage>
</organism>
<comment type="cofactor">
    <cofactor evidence="2">
        <name>Zn(2+)</name>
        <dbReference type="ChEBI" id="CHEBI:29105"/>
    </cofactor>
</comment>
<evidence type="ECO:0000256" key="1">
    <source>
        <dbReference type="ARBA" id="ARBA00000553"/>
    </source>
</evidence>
<evidence type="ECO:0000256" key="7">
    <source>
        <dbReference type="ARBA" id="ARBA00022801"/>
    </source>
</evidence>
<dbReference type="NCBIfam" id="TIGR00726">
    <property type="entry name" value="peptidoglycan editing factor PgeF"/>
    <property type="match status" value="1"/>
</dbReference>
<comment type="similarity">
    <text evidence="4 12">Belongs to the purine nucleoside phosphorylase YfiH/LACC1 family.</text>
</comment>
<evidence type="ECO:0000256" key="4">
    <source>
        <dbReference type="ARBA" id="ARBA00007353"/>
    </source>
</evidence>
<comment type="function">
    <text evidence="3">Purine nucleoside enzyme that catalyzes the phosphorolysis of adenosine and inosine nucleosides, yielding D-ribose 1-phosphate and the respective free bases, adenine and hypoxanthine. Also catalyzes the phosphorolysis of S-methyl-5'-thioadenosine into adenine and S-methyl-5-thio-alpha-D-ribose 1-phosphate. Also has adenosine deaminase activity.</text>
</comment>
<dbReference type="InterPro" id="IPR011324">
    <property type="entry name" value="Cytotoxic_necrot_fac-like_cat"/>
</dbReference>
<evidence type="ECO:0000313" key="14">
    <source>
        <dbReference type="Proteomes" id="UP000242662"/>
    </source>
</evidence>
<dbReference type="EMBL" id="FMYM01000007">
    <property type="protein sequence ID" value="SDC35576.1"/>
    <property type="molecule type" value="Genomic_DNA"/>
</dbReference>
<dbReference type="Proteomes" id="UP000242662">
    <property type="component" value="Unassembled WGS sequence"/>
</dbReference>
<dbReference type="CDD" id="cd16833">
    <property type="entry name" value="YfiH"/>
    <property type="match status" value="1"/>
</dbReference>